<feature type="compositionally biased region" description="Low complexity" evidence="1">
    <location>
        <begin position="154"/>
        <end position="208"/>
    </location>
</feature>
<reference evidence="2 3" key="1">
    <citation type="submission" date="2019-11" db="EMBL/GenBank/DDBJ databases">
        <title>Nocardia sp. nov. CT2-14 isolated from soil.</title>
        <authorList>
            <person name="Kanchanasin P."/>
            <person name="Tanasupawat S."/>
            <person name="Yuki M."/>
            <person name="Kudo T."/>
        </authorList>
    </citation>
    <scope>NUCLEOTIDE SEQUENCE [LARGE SCALE GENOMIC DNA]</scope>
    <source>
        <strain evidence="2 3">CT2-14</strain>
    </source>
</reference>
<dbReference type="InterPro" id="IPR024520">
    <property type="entry name" value="DUF3558"/>
</dbReference>
<proteinExistence type="predicted"/>
<name>A0A6I3L0Q5_9NOCA</name>
<dbReference type="Pfam" id="PF12079">
    <property type="entry name" value="DUF3558"/>
    <property type="match status" value="1"/>
</dbReference>
<gene>
    <name evidence="2" type="ORF">GLP40_21520</name>
</gene>
<evidence type="ECO:0000313" key="2">
    <source>
        <dbReference type="EMBL" id="MTE15341.1"/>
    </source>
</evidence>
<feature type="region of interest" description="Disordered" evidence="1">
    <location>
        <begin position="151"/>
        <end position="217"/>
    </location>
</feature>
<organism evidence="2 3">
    <name type="scientific">Nocardia aurantiaca</name>
    <dbReference type="NCBI Taxonomy" id="2675850"/>
    <lineage>
        <taxon>Bacteria</taxon>
        <taxon>Bacillati</taxon>
        <taxon>Actinomycetota</taxon>
        <taxon>Actinomycetes</taxon>
        <taxon>Mycobacteriales</taxon>
        <taxon>Nocardiaceae</taxon>
        <taxon>Nocardia</taxon>
    </lineage>
</organism>
<accession>A0A6I3L0Q5</accession>
<keyword evidence="3" id="KW-1185">Reference proteome</keyword>
<dbReference type="EMBL" id="WMBB01000010">
    <property type="protein sequence ID" value="MTE15341.1"/>
    <property type="molecule type" value="Genomic_DNA"/>
</dbReference>
<dbReference type="AlphaFoldDB" id="A0A6I3L0Q5"/>
<protein>
    <submittedName>
        <fullName evidence="2">DUF3558 domain-containing protein</fullName>
    </submittedName>
</protein>
<feature type="region of interest" description="Disordered" evidence="1">
    <location>
        <begin position="25"/>
        <end position="44"/>
    </location>
</feature>
<sequence length="355" mass="37912">MKVPKRVARKVFPMEMGAFGRSLPCGTISDHPPMRKRTPHEEARRCRRSDRGTCRARRIGGRATRHRTCRCDSGRRSGGLLVGGRLLRRHQILEGGLGGPSHRLLVLTHTVRRSAPRQRRNPDMRSGVIGRRFATMACGVMTLLAGCDGASEDASPTSGGTTSATGALTERTTVPADRGGAAPAPTTGTPAITASGSSAATGSDGPPATVSQSPAPAKDAFWDPCSLPESDITAAGLNPASKSRISDSTYPTWQMCKWLSADQTFELVIASSDRTIDDLLEPGTYQDLRRTEYYGRQIVQYRSVADTNKIACDFGTPATFGSIVFAYRTAGGKPNGTDTCAKGNEVGARLFRSLP</sequence>
<comment type="caution">
    <text evidence="2">The sequence shown here is derived from an EMBL/GenBank/DDBJ whole genome shotgun (WGS) entry which is preliminary data.</text>
</comment>
<evidence type="ECO:0000313" key="3">
    <source>
        <dbReference type="Proteomes" id="UP000432464"/>
    </source>
</evidence>
<evidence type="ECO:0000256" key="1">
    <source>
        <dbReference type="SAM" id="MobiDB-lite"/>
    </source>
</evidence>
<dbReference type="Proteomes" id="UP000432464">
    <property type="component" value="Unassembled WGS sequence"/>
</dbReference>